<protein>
    <submittedName>
        <fullName evidence="2">Uncharacterized protein</fullName>
    </submittedName>
</protein>
<evidence type="ECO:0000256" key="1">
    <source>
        <dbReference type="SAM" id="Phobius"/>
    </source>
</evidence>
<evidence type="ECO:0000313" key="2">
    <source>
        <dbReference type="EMBL" id="KAF2453495.1"/>
    </source>
</evidence>
<dbReference type="EMBL" id="MU001697">
    <property type="protein sequence ID" value="KAF2453495.1"/>
    <property type="molecule type" value="Genomic_DNA"/>
</dbReference>
<organism evidence="2 3">
    <name type="scientific">Lineolata rhizophorae</name>
    <dbReference type="NCBI Taxonomy" id="578093"/>
    <lineage>
        <taxon>Eukaryota</taxon>
        <taxon>Fungi</taxon>
        <taxon>Dikarya</taxon>
        <taxon>Ascomycota</taxon>
        <taxon>Pezizomycotina</taxon>
        <taxon>Dothideomycetes</taxon>
        <taxon>Dothideomycetes incertae sedis</taxon>
        <taxon>Lineolatales</taxon>
        <taxon>Lineolataceae</taxon>
        <taxon>Lineolata</taxon>
    </lineage>
</organism>
<keyword evidence="1" id="KW-0812">Transmembrane</keyword>
<dbReference type="Proteomes" id="UP000799766">
    <property type="component" value="Unassembled WGS sequence"/>
</dbReference>
<sequence length="166" mass="18385">MEGGRTTSAQAGTGAYRAWLRWLRLLSIARRPRCLGRDVTPSIGMWWGQRYAHRRVSDSGDAPFAARAALRSLTPLEDLGVADLQYRDLGCGLLVGMSLCALRRSDCAWSRIVLLSTVLSFFLSVVNTCVRGRRVLLPPVLVASSVNCVLSFVAAPILFRSRVFWE</sequence>
<name>A0A6A6NNY7_9PEZI</name>
<keyword evidence="1" id="KW-0472">Membrane</keyword>
<proteinExistence type="predicted"/>
<reference evidence="2" key="1">
    <citation type="journal article" date="2020" name="Stud. Mycol.">
        <title>101 Dothideomycetes genomes: a test case for predicting lifestyles and emergence of pathogens.</title>
        <authorList>
            <person name="Haridas S."/>
            <person name="Albert R."/>
            <person name="Binder M."/>
            <person name="Bloem J."/>
            <person name="Labutti K."/>
            <person name="Salamov A."/>
            <person name="Andreopoulos B."/>
            <person name="Baker S."/>
            <person name="Barry K."/>
            <person name="Bills G."/>
            <person name="Bluhm B."/>
            <person name="Cannon C."/>
            <person name="Castanera R."/>
            <person name="Culley D."/>
            <person name="Daum C."/>
            <person name="Ezra D."/>
            <person name="Gonzalez J."/>
            <person name="Henrissat B."/>
            <person name="Kuo A."/>
            <person name="Liang C."/>
            <person name="Lipzen A."/>
            <person name="Lutzoni F."/>
            <person name="Magnuson J."/>
            <person name="Mondo S."/>
            <person name="Nolan M."/>
            <person name="Ohm R."/>
            <person name="Pangilinan J."/>
            <person name="Park H.-J."/>
            <person name="Ramirez L."/>
            <person name="Alfaro M."/>
            <person name="Sun H."/>
            <person name="Tritt A."/>
            <person name="Yoshinaga Y."/>
            <person name="Zwiers L.-H."/>
            <person name="Turgeon B."/>
            <person name="Goodwin S."/>
            <person name="Spatafora J."/>
            <person name="Crous P."/>
            <person name="Grigoriev I."/>
        </authorList>
    </citation>
    <scope>NUCLEOTIDE SEQUENCE</scope>
    <source>
        <strain evidence="2">ATCC 16933</strain>
    </source>
</reference>
<dbReference type="AlphaFoldDB" id="A0A6A6NNY7"/>
<feature type="transmembrane region" description="Helical" evidence="1">
    <location>
        <begin position="108"/>
        <end position="129"/>
    </location>
</feature>
<keyword evidence="1" id="KW-1133">Transmembrane helix</keyword>
<evidence type="ECO:0000313" key="3">
    <source>
        <dbReference type="Proteomes" id="UP000799766"/>
    </source>
</evidence>
<accession>A0A6A6NNY7</accession>
<gene>
    <name evidence="2" type="ORF">BDY21DRAFT_356080</name>
</gene>
<keyword evidence="3" id="KW-1185">Reference proteome</keyword>
<feature type="transmembrane region" description="Helical" evidence="1">
    <location>
        <begin position="136"/>
        <end position="159"/>
    </location>
</feature>